<evidence type="ECO:0000256" key="1">
    <source>
        <dbReference type="SAM" id="Phobius"/>
    </source>
</evidence>
<reference evidence="2" key="2">
    <citation type="submission" date="2025-08" db="UniProtKB">
        <authorList>
            <consortium name="Ensembl"/>
        </authorList>
    </citation>
    <scope>IDENTIFICATION</scope>
</reference>
<feature type="transmembrane region" description="Helical" evidence="1">
    <location>
        <begin position="92"/>
        <end position="114"/>
    </location>
</feature>
<dbReference type="GeneTree" id="ENSGT01140000283756"/>
<proteinExistence type="predicted"/>
<dbReference type="PANTHER" id="PTHR37874">
    <property type="entry name" value="RIKEN CDNA 1500011B03 GENE-RELATED"/>
    <property type="match status" value="1"/>
</dbReference>
<reference evidence="2" key="1">
    <citation type="submission" date="2019-08" db="EMBL/GenBank/DDBJ databases">
        <title>Phocoena sinus (Vaquita) genome, mPhoSin1, primary haplotype.</title>
        <authorList>
            <person name="Morin P."/>
            <person name="Mountcastle J."/>
            <person name="Fungtammasan C."/>
            <person name="Rhie A."/>
            <person name="Rojas-Bracho L."/>
            <person name="Smith C.R."/>
            <person name="Taylor B.L."/>
            <person name="Gulland F.M.D."/>
            <person name="Musser W."/>
            <person name="Houck M."/>
            <person name="Haase B."/>
            <person name="Paez S."/>
            <person name="Howe K."/>
            <person name="Torrance J."/>
            <person name="Formenti G."/>
            <person name="Phillippy A."/>
            <person name="Ryder O."/>
            <person name="Jarvis E.D."/>
            <person name="Fedrigo O."/>
        </authorList>
    </citation>
    <scope>NUCLEOTIDE SEQUENCE [LARGE SCALE GENOMIC DNA]</scope>
</reference>
<evidence type="ECO:0000313" key="3">
    <source>
        <dbReference type="Proteomes" id="UP000694554"/>
    </source>
</evidence>
<dbReference type="AlphaFoldDB" id="A0A8C9AU32"/>
<dbReference type="InterPro" id="IPR053368">
    <property type="entry name" value="Viral_Envelope_Glycoprotein"/>
</dbReference>
<evidence type="ECO:0000313" key="2">
    <source>
        <dbReference type="Ensembl" id="ENSPSNP00000000216.1"/>
    </source>
</evidence>
<keyword evidence="1" id="KW-0472">Membrane</keyword>
<keyword evidence="1" id="KW-1133">Transmembrane helix</keyword>
<protein>
    <submittedName>
        <fullName evidence="2">Uncharacterized protein</fullName>
    </submittedName>
</protein>
<dbReference type="PANTHER" id="PTHR37874:SF2">
    <property type="entry name" value="GENE 8113-RELATED"/>
    <property type="match status" value="1"/>
</dbReference>
<reference evidence="2" key="3">
    <citation type="submission" date="2025-09" db="UniProtKB">
        <authorList>
            <consortium name="Ensembl"/>
        </authorList>
    </citation>
    <scope>IDENTIFICATION</scope>
</reference>
<keyword evidence="3" id="KW-1185">Reference proteome</keyword>
<keyword evidence="1" id="KW-0812">Transmembrane</keyword>
<accession>A0A8C9AU32</accession>
<dbReference type="Proteomes" id="UP000694554">
    <property type="component" value="Chromosome 5"/>
</dbReference>
<dbReference type="Ensembl" id="ENSPSNT00000000272.1">
    <property type="protein sequence ID" value="ENSPSNP00000000216.1"/>
    <property type="gene ID" value="ENSPSNG00000000209.1"/>
</dbReference>
<organism evidence="2 3">
    <name type="scientific">Phocoena sinus</name>
    <name type="common">Vaquita</name>
    <dbReference type="NCBI Taxonomy" id="42100"/>
    <lineage>
        <taxon>Eukaryota</taxon>
        <taxon>Metazoa</taxon>
        <taxon>Chordata</taxon>
        <taxon>Craniata</taxon>
        <taxon>Vertebrata</taxon>
        <taxon>Euteleostomi</taxon>
        <taxon>Mammalia</taxon>
        <taxon>Eutheria</taxon>
        <taxon>Laurasiatheria</taxon>
        <taxon>Artiodactyla</taxon>
        <taxon>Whippomorpha</taxon>
        <taxon>Cetacea</taxon>
        <taxon>Odontoceti</taxon>
        <taxon>Phocoenidae</taxon>
        <taxon>Phocoena</taxon>
    </lineage>
</organism>
<sequence>KASVNKARGLPSICLKPKLDTRSGPSVSSPDALNRSREIGNFLRGNWSREAELMLLNQKIQIKTLNATRLDPVTLGDFTTWLSSAFTFFKEWIGVGMFAVCCMAGLVVCLWLICRLRTRTKRDKMLFTQALVAISKGDSPGAWISILNDP</sequence>
<name>A0A8C9AU32_PHOSS</name>